<dbReference type="InterPro" id="IPR032508">
    <property type="entry name" value="FecR_C"/>
</dbReference>
<evidence type="ECO:0000259" key="3">
    <source>
        <dbReference type="Pfam" id="PF16344"/>
    </source>
</evidence>
<dbReference type="Gene3D" id="2.60.120.1440">
    <property type="match status" value="1"/>
</dbReference>
<dbReference type="Pfam" id="PF04773">
    <property type="entry name" value="FecR"/>
    <property type="match status" value="1"/>
</dbReference>
<dbReference type="Proteomes" id="UP000461730">
    <property type="component" value="Unassembled WGS sequence"/>
</dbReference>
<gene>
    <name evidence="4" type="ORF">GO493_15345</name>
</gene>
<dbReference type="PIRSF" id="PIRSF018266">
    <property type="entry name" value="FecR"/>
    <property type="match status" value="1"/>
</dbReference>
<dbReference type="PANTHER" id="PTHR30273:SF2">
    <property type="entry name" value="PROTEIN FECR"/>
    <property type="match status" value="1"/>
</dbReference>
<keyword evidence="5" id="KW-1185">Reference proteome</keyword>
<feature type="domain" description="FecR protein" evidence="2">
    <location>
        <begin position="171"/>
        <end position="262"/>
    </location>
</feature>
<evidence type="ECO:0000259" key="2">
    <source>
        <dbReference type="Pfam" id="PF04773"/>
    </source>
</evidence>
<accession>A0A7K1U5K5</accession>
<dbReference type="InterPro" id="IPR006860">
    <property type="entry name" value="FecR"/>
</dbReference>
<dbReference type="AlphaFoldDB" id="A0A7K1U5K5"/>
<dbReference type="PANTHER" id="PTHR30273">
    <property type="entry name" value="PERIPLASMIC SIGNAL SENSOR AND SIGMA FACTOR ACTIVATOR FECR-RELATED"/>
    <property type="match status" value="1"/>
</dbReference>
<dbReference type="Pfam" id="PF16344">
    <property type="entry name" value="FecR_C"/>
    <property type="match status" value="1"/>
</dbReference>
<keyword evidence="1" id="KW-0472">Membrane</keyword>
<evidence type="ECO:0000256" key="1">
    <source>
        <dbReference type="SAM" id="Phobius"/>
    </source>
</evidence>
<dbReference type="EMBL" id="WRXN01000006">
    <property type="protein sequence ID" value="MVT09643.1"/>
    <property type="molecule type" value="Genomic_DNA"/>
</dbReference>
<dbReference type="Gene3D" id="3.55.50.30">
    <property type="match status" value="1"/>
</dbReference>
<proteinExistence type="predicted"/>
<comment type="caution">
    <text evidence="4">The sequence shown here is derived from an EMBL/GenBank/DDBJ whole genome shotgun (WGS) entry which is preliminary data.</text>
</comment>
<feature type="transmembrane region" description="Helical" evidence="1">
    <location>
        <begin position="82"/>
        <end position="103"/>
    </location>
</feature>
<feature type="domain" description="Protein FecR C-terminal" evidence="3">
    <location>
        <begin position="304"/>
        <end position="367"/>
    </location>
</feature>
<dbReference type="InterPro" id="IPR012373">
    <property type="entry name" value="Ferrdict_sens_TM"/>
</dbReference>
<evidence type="ECO:0000313" key="5">
    <source>
        <dbReference type="Proteomes" id="UP000461730"/>
    </source>
</evidence>
<dbReference type="RefSeq" id="WP_157307087.1">
    <property type="nucleotide sequence ID" value="NZ_WRXN01000006.1"/>
</dbReference>
<dbReference type="GO" id="GO:0016989">
    <property type="term" value="F:sigma factor antagonist activity"/>
    <property type="evidence" value="ECO:0007669"/>
    <property type="project" value="TreeGrafter"/>
</dbReference>
<name>A0A7K1U5K5_9BACT</name>
<keyword evidence="1" id="KW-1133">Transmembrane helix</keyword>
<reference evidence="4 5" key="1">
    <citation type="submission" date="2019-12" db="EMBL/GenBank/DDBJ databases">
        <title>Chitinophaga sp. strain ysch24 (GDMCC 1.1355), whole genome shotgun sequence.</title>
        <authorList>
            <person name="Zhang X."/>
        </authorList>
    </citation>
    <scope>NUCLEOTIDE SEQUENCE [LARGE SCALE GENOMIC DNA]</scope>
    <source>
        <strain evidence="5">ysch24</strain>
    </source>
</reference>
<keyword evidence="1" id="KW-0812">Transmembrane</keyword>
<organism evidence="4 5">
    <name type="scientific">Chitinophaga tropicalis</name>
    <dbReference type="NCBI Taxonomy" id="2683588"/>
    <lineage>
        <taxon>Bacteria</taxon>
        <taxon>Pseudomonadati</taxon>
        <taxon>Bacteroidota</taxon>
        <taxon>Chitinophagia</taxon>
        <taxon>Chitinophagales</taxon>
        <taxon>Chitinophagaceae</taxon>
        <taxon>Chitinophaga</taxon>
    </lineage>
</organism>
<protein>
    <submittedName>
        <fullName evidence="4">DUF4974 domain-containing protein</fullName>
    </submittedName>
</protein>
<evidence type="ECO:0000313" key="4">
    <source>
        <dbReference type="EMBL" id="MVT09643.1"/>
    </source>
</evidence>
<sequence>MPVDPEYIEQLVLEEITESISPEDQAILQQLLEQEPETRVIRDRIYAQLGDSQFAALQENLPDILPVENLFSTIKKRKQRKIYLVTGSMATILAITVSIWQVMRPVMQRVTPAPIPSFALKTVVLQLPGGQVVSLGSRPQQTVVDGVTFNERDGKLSWSGGNSSQLATLMVPPGKDYTVQLPDGTEMLVNAATSVTLPLAFDKQREIAVNGEAYLTVASNPEKPFRVQLPHEASVQVLGTAFNVNTYDSSLVQVALTQGAVKMLTAKGEMLLEPGTVANYQPGLQPVKTSFDEDELLSWRSGIYRFDNMKVSEIAPVIERLYNVKVIIGDPAIANMRITNFINKHDPLDNFLQSLSHITSIRYRFENGGSTLRLLPSIQ</sequence>